<keyword evidence="8" id="KW-1185">Reference proteome</keyword>
<dbReference type="AlphaFoldDB" id="A0A6N4TKV0"/>
<dbReference type="CDD" id="cd00498">
    <property type="entry name" value="Hsp33"/>
    <property type="match status" value="1"/>
</dbReference>
<dbReference type="PANTHER" id="PTHR30111">
    <property type="entry name" value="33 KDA CHAPERONIN"/>
    <property type="match status" value="1"/>
</dbReference>
<evidence type="ECO:0000256" key="4">
    <source>
        <dbReference type="ARBA" id="ARBA00023186"/>
    </source>
</evidence>
<dbReference type="Proteomes" id="UP000464754">
    <property type="component" value="Chromosome"/>
</dbReference>
<dbReference type="Pfam" id="PF01430">
    <property type="entry name" value="HSP33"/>
    <property type="match status" value="1"/>
</dbReference>
<evidence type="ECO:0000256" key="5">
    <source>
        <dbReference type="ARBA" id="ARBA00023284"/>
    </source>
</evidence>
<keyword evidence="1 6" id="KW-0963">Cytoplasm</keyword>
<dbReference type="Gene3D" id="3.55.30.10">
    <property type="entry name" value="Hsp33 domain"/>
    <property type="match status" value="1"/>
</dbReference>
<sequence>MKDYLVKALACEERVRIYICNSTALVENARKRFDLWPTSAAALGRTLSVASLMGSMLKSDKEQLTIRINGGGPIGTVLVDAYSDGHVRGFVSDPHIMLQYNDTGKLAVGTAVGKEGYLEVIKDLNMKENWSGTVALQSGEIGDDFAYYFTVSEQTPSAVSVGVLVDTDNSILSAGALIIQMMPDATEEDIVKVEGIVANMKHISTLLREHDSLEAILEGMFDDVKVLATQDIEFRCHCDRATMKRVLTTLSKEERQKMIEEDHGCEITCNFCGEKYQFSEEELKDLERFIEQYAK</sequence>
<dbReference type="GO" id="GO:0051082">
    <property type="term" value="F:unfolded protein binding"/>
    <property type="evidence" value="ECO:0007669"/>
    <property type="project" value="UniProtKB-UniRule"/>
</dbReference>
<dbReference type="Gene3D" id="3.90.1280.10">
    <property type="entry name" value="HSP33 redox switch-like"/>
    <property type="match status" value="1"/>
</dbReference>
<dbReference type="GO" id="GO:0042026">
    <property type="term" value="P:protein refolding"/>
    <property type="evidence" value="ECO:0007669"/>
    <property type="project" value="TreeGrafter"/>
</dbReference>
<comment type="subcellular location">
    <subcellularLocation>
        <location evidence="6">Cytoplasm</location>
    </subcellularLocation>
</comment>
<evidence type="ECO:0000256" key="6">
    <source>
        <dbReference type="HAMAP-Rule" id="MF_00117"/>
    </source>
</evidence>
<dbReference type="SUPFAM" id="SSF118352">
    <property type="entry name" value="HSP33 redox switch-like"/>
    <property type="match status" value="1"/>
</dbReference>
<dbReference type="RefSeq" id="WP_115715992.1">
    <property type="nucleotide sequence ID" value="NZ_AP019695.1"/>
</dbReference>
<keyword evidence="5 6" id="KW-0676">Redox-active center</keyword>
<name>A0A6N4TKV0_9FIRM</name>
<evidence type="ECO:0000256" key="2">
    <source>
        <dbReference type="ARBA" id="ARBA00022833"/>
    </source>
</evidence>
<evidence type="ECO:0000313" key="8">
    <source>
        <dbReference type="Proteomes" id="UP000464754"/>
    </source>
</evidence>
<comment type="similarity">
    <text evidence="6">Belongs to the HSP33 family.</text>
</comment>
<keyword evidence="2 6" id="KW-0862">Zinc</keyword>
<accession>A0A6N4TKV0</accession>
<gene>
    <name evidence="6 7" type="primary">hslO</name>
    <name evidence="7" type="ORF">Aargi30884_22660</name>
</gene>
<evidence type="ECO:0000256" key="3">
    <source>
        <dbReference type="ARBA" id="ARBA00023157"/>
    </source>
</evidence>
<feature type="disulfide bond" description="Redox-active" evidence="6">
    <location>
        <begin position="236"/>
        <end position="238"/>
    </location>
</feature>
<dbReference type="NCBIfam" id="NF001033">
    <property type="entry name" value="PRK00114.1"/>
    <property type="match status" value="1"/>
</dbReference>
<evidence type="ECO:0000256" key="1">
    <source>
        <dbReference type="ARBA" id="ARBA00022490"/>
    </source>
</evidence>
<dbReference type="InterPro" id="IPR016153">
    <property type="entry name" value="Heat_shock_Hsp33_N"/>
</dbReference>
<dbReference type="KEGG" id="aarg:Aargi30884_22660"/>
<feature type="disulfide bond" description="Redox-active" evidence="6">
    <location>
        <begin position="269"/>
        <end position="272"/>
    </location>
</feature>
<dbReference type="InterPro" id="IPR000397">
    <property type="entry name" value="Heat_shock_Hsp33"/>
</dbReference>
<organism evidence="7 8">
    <name type="scientific">Amedibacterium intestinale</name>
    <dbReference type="NCBI Taxonomy" id="2583452"/>
    <lineage>
        <taxon>Bacteria</taxon>
        <taxon>Bacillati</taxon>
        <taxon>Bacillota</taxon>
        <taxon>Erysipelotrichia</taxon>
        <taxon>Erysipelotrichales</taxon>
        <taxon>Erysipelotrichaceae</taxon>
        <taxon>Amedibacterium</taxon>
    </lineage>
</organism>
<keyword evidence="3 6" id="KW-1015">Disulfide bond</keyword>
<dbReference type="InterPro" id="IPR016154">
    <property type="entry name" value="Heat_shock_Hsp33_C"/>
</dbReference>
<dbReference type="GO" id="GO:0044183">
    <property type="term" value="F:protein folding chaperone"/>
    <property type="evidence" value="ECO:0007669"/>
    <property type="project" value="TreeGrafter"/>
</dbReference>
<dbReference type="SUPFAM" id="SSF64397">
    <property type="entry name" value="Hsp33 domain"/>
    <property type="match status" value="1"/>
</dbReference>
<comment type="function">
    <text evidence="6">Redox regulated molecular chaperone. Protects both thermally unfolding and oxidatively damaged proteins from irreversible aggregation. Plays an important role in the bacterial defense system toward oxidative stress.</text>
</comment>
<dbReference type="EMBL" id="AP019695">
    <property type="protein sequence ID" value="BBK23363.1"/>
    <property type="molecule type" value="Genomic_DNA"/>
</dbReference>
<dbReference type="HAMAP" id="MF_00117">
    <property type="entry name" value="HslO"/>
    <property type="match status" value="1"/>
</dbReference>
<dbReference type="PANTHER" id="PTHR30111:SF1">
    <property type="entry name" value="33 KDA CHAPERONIN"/>
    <property type="match status" value="1"/>
</dbReference>
<proteinExistence type="inferred from homology"/>
<evidence type="ECO:0000313" key="7">
    <source>
        <dbReference type="EMBL" id="BBK23363.1"/>
    </source>
</evidence>
<keyword evidence="4 6" id="KW-0143">Chaperone</keyword>
<reference evidence="8" key="1">
    <citation type="submission" date="2019-05" db="EMBL/GenBank/DDBJ databases">
        <title>Complete genome sequencing of Absiella argi strain JCM 30884.</title>
        <authorList>
            <person name="Sakamoto M."/>
            <person name="Murakami T."/>
            <person name="Mori H."/>
        </authorList>
    </citation>
    <scope>NUCLEOTIDE SEQUENCE [LARGE SCALE GENOMIC DNA]</scope>
    <source>
        <strain evidence="8">JCM 30884</strain>
    </source>
</reference>
<dbReference type="PIRSF" id="PIRSF005261">
    <property type="entry name" value="Heat_shock_Hsp33"/>
    <property type="match status" value="1"/>
</dbReference>
<dbReference type="GO" id="GO:0005737">
    <property type="term" value="C:cytoplasm"/>
    <property type="evidence" value="ECO:0007669"/>
    <property type="project" value="UniProtKB-SubCell"/>
</dbReference>
<protein>
    <recommendedName>
        <fullName evidence="6">33 kDa chaperonin</fullName>
    </recommendedName>
    <alternativeName>
        <fullName evidence="6">Heat shock protein 33 homolog</fullName>
        <shortName evidence="6">HSP33</shortName>
    </alternativeName>
</protein>
<comment type="PTM">
    <text evidence="6">Under oxidizing conditions two disulfide bonds are formed involving the reactive cysteines. Under reducing conditions zinc is bound to the reactive cysteines and the protein is inactive.</text>
</comment>